<accession>A0A0D0AL57</accession>
<dbReference type="HOGENOM" id="CLU_175754_0_0_1"/>
<protein>
    <submittedName>
        <fullName evidence="1">Uncharacterized protein</fullName>
    </submittedName>
</protein>
<keyword evidence="2" id="KW-1185">Reference proteome</keyword>
<gene>
    <name evidence="1" type="ORF">CY34DRAFT_814160</name>
</gene>
<proteinExistence type="predicted"/>
<evidence type="ECO:0000313" key="2">
    <source>
        <dbReference type="Proteomes" id="UP000054485"/>
    </source>
</evidence>
<dbReference type="EMBL" id="KN836164">
    <property type="protein sequence ID" value="KIK32633.1"/>
    <property type="molecule type" value="Genomic_DNA"/>
</dbReference>
<sequence length="75" mass="8306">MSSSSHITLPHLRLQSFFRPTYQALSNFAPQFTHSAPFARVPPQARPCIICCGCAFDFYETCGPAFAADDRGTHL</sequence>
<evidence type="ECO:0000313" key="1">
    <source>
        <dbReference type="EMBL" id="KIK32633.1"/>
    </source>
</evidence>
<name>A0A0D0AL57_9AGAM</name>
<reference evidence="1 2" key="1">
    <citation type="submission" date="2014-04" db="EMBL/GenBank/DDBJ databases">
        <authorList>
            <consortium name="DOE Joint Genome Institute"/>
            <person name="Kuo A."/>
            <person name="Ruytinx J."/>
            <person name="Rineau F."/>
            <person name="Colpaert J."/>
            <person name="Kohler A."/>
            <person name="Nagy L.G."/>
            <person name="Floudas D."/>
            <person name="Copeland A."/>
            <person name="Barry K.W."/>
            <person name="Cichocki N."/>
            <person name="Veneault-Fourrey C."/>
            <person name="LaButti K."/>
            <person name="Lindquist E.A."/>
            <person name="Lipzen A."/>
            <person name="Lundell T."/>
            <person name="Morin E."/>
            <person name="Murat C."/>
            <person name="Sun H."/>
            <person name="Tunlid A."/>
            <person name="Henrissat B."/>
            <person name="Grigoriev I.V."/>
            <person name="Hibbett D.S."/>
            <person name="Martin F."/>
            <person name="Nordberg H.P."/>
            <person name="Cantor M.N."/>
            <person name="Hua S.X."/>
        </authorList>
    </citation>
    <scope>NUCLEOTIDE SEQUENCE [LARGE SCALE GENOMIC DNA]</scope>
    <source>
        <strain evidence="1 2">UH-Slu-Lm8-n1</strain>
    </source>
</reference>
<reference evidence="2" key="2">
    <citation type="submission" date="2015-01" db="EMBL/GenBank/DDBJ databases">
        <title>Evolutionary Origins and Diversification of the Mycorrhizal Mutualists.</title>
        <authorList>
            <consortium name="DOE Joint Genome Institute"/>
            <consortium name="Mycorrhizal Genomics Consortium"/>
            <person name="Kohler A."/>
            <person name="Kuo A."/>
            <person name="Nagy L.G."/>
            <person name="Floudas D."/>
            <person name="Copeland A."/>
            <person name="Barry K.W."/>
            <person name="Cichocki N."/>
            <person name="Veneault-Fourrey C."/>
            <person name="LaButti K."/>
            <person name="Lindquist E.A."/>
            <person name="Lipzen A."/>
            <person name="Lundell T."/>
            <person name="Morin E."/>
            <person name="Murat C."/>
            <person name="Riley R."/>
            <person name="Ohm R."/>
            <person name="Sun H."/>
            <person name="Tunlid A."/>
            <person name="Henrissat B."/>
            <person name="Grigoriev I.V."/>
            <person name="Hibbett D.S."/>
            <person name="Martin F."/>
        </authorList>
    </citation>
    <scope>NUCLEOTIDE SEQUENCE [LARGE SCALE GENOMIC DNA]</scope>
    <source>
        <strain evidence="2">UH-Slu-Lm8-n1</strain>
    </source>
</reference>
<dbReference type="Proteomes" id="UP000054485">
    <property type="component" value="Unassembled WGS sequence"/>
</dbReference>
<dbReference type="AlphaFoldDB" id="A0A0D0AL57"/>
<dbReference type="InParanoid" id="A0A0D0AL57"/>
<organism evidence="1 2">
    <name type="scientific">Suillus luteus UH-Slu-Lm8-n1</name>
    <dbReference type="NCBI Taxonomy" id="930992"/>
    <lineage>
        <taxon>Eukaryota</taxon>
        <taxon>Fungi</taxon>
        <taxon>Dikarya</taxon>
        <taxon>Basidiomycota</taxon>
        <taxon>Agaricomycotina</taxon>
        <taxon>Agaricomycetes</taxon>
        <taxon>Agaricomycetidae</taxon>
        <taxon>Boletales</taxon>
        <taxon>Suillineae</taxon>
        <taxon>Suillaceae</taxon>
        <taxon>Suillus</taxon>
    </lineage>
</organism>